<dbReference type="PANTHER" id="PTHR10953">
    <property type="entry name" value="UBIQUITIN-ACTIVATING ENZYME E1"/>
    <property type="match status" value="1"/>
</dbReference>
<dbReference type="Proteomes" id="UP000278962">
    <property type="component" value="Unassembled WGS sequence"/>
</dbReference>
<dbReference type="GO" id="GO:0016779">
    <property type="term" value="F:nucleotidyltransferase activity"/>
    <property type="evidence" value="ECO:0007669"/>
    <property type="project" value="UniProtKB-KW"/>
</dbReference>
<dbReference type="InterPro" id="IPR045886">
    <property type="entry name" value="ThiF/MoeB/HesA"/>
</dbReference>
<organism evidence="3 4">
    <name type="scientific">Solirubrobacter pauli</name>
    <dbReference type="NCBI Taxonomy" id="166793"/>
    <lineage>
        <taxon>Bacteria</taxon>
        <taxon>Bacillati</taxon>
        <taxon>Actinomycetota</taxon>
        <taxon>Thermoleophilia</taxon>
        <taxon>Solirubrobacterales</taxon>
        <taxon>Solirubrobacteraceae</taxon>
        <taxon>Solirubrobacter</taxon>
    </lineage>
</organism>
<gene>
    <name evidence="3" type="ORF">C8N24_5811</name>
</gene>
<accession>A0A660L4K5</accession>
<dbReference type="FunFam" id="3.40.50.720:FF:000080">
    <property type="entry name" value="Thiazole biosynthesis adenylyltransferase ThiF"/>
    <property type="match status" value="1"/>
</dbReference>
<reference evidence="3 4" key="1">
    <citation type="submission" date="2018-10" db="EMBL/GenBank/DDBJ databases">
        <title>Genomic Encyclopedia of Archaeal and Bacterial Type Strains, Phase II (KMG-II): from individual species to whole genera.</title>
        <authorList>
            <person name="Goeker M."/>
        </authorList>
    </citation>
    <scope>NUCLEOTIDE SEQUENCE [LARGE SCALE GENOMIC DNA]</scope>
    <source>
        <strain evidence="3 4">DSM 14954</strain>
    </source>
</reference>
<evidence type="ECO:0000256" key="1">
    <source>
        <dbReference type="ARBA" id="ARBA00009919"/>
    </source>
</evidence>
<dbReference type="InterPro" id="IPR006311">
    <property type="entry name" value="TAT_signal"/>
</dbReference>
<dbReference type="GO" id="GO:0005829">
    <property type="term" value="C:cytosol"/>
    <property type="evidence" value="ECO:0007669"/>
    <property type="project" value="TreeGrafter"/>
</dbReference>
<name>A0A660L4K5_9ACTN</name>
<sequence>MDNSRRNFLRGAFQSAARAAISAQEAMKEERPAAAPVSQPLLSEAEVERYSRQLVLPEWGEREQILLRDASVLVVGAGALGTPVAQYLAGAGVGRIGLVDSDVVEVSNLHRQPLHFTPDLGVPKVESAAAKLRFLNPDVLIEPYQVRLDETNAAGLVEGQDLVIDCSDSFETRYAVNRACCDAGIDLIEGGAVGWSGLVMTILPRATACYRCAFPVEPEDARSCAEAGILGPVAGTLGSLQALEAIKLLSGAQPPLLDYFLSVDLATLEFTRVHVQRRTDCADCGG</sequence>
<dbReference type="AlphaFoldDB" id="A0A660L4K5"/>
<dbReference type="InterPro" id="IPR035985">
    <property type="entry name" value="Ubiquitin-activating_enz"/>
</dbReference>
<dbReference type="GO" id="GO:0008641">
    <property type="term" value="F:ubiquitin-like modifier activating enzyme activity"/>
    <property type="evidence" value="ECO:0007669"/>
    <property type="project" value="InterPro"/>
</dbReference>
<keyword evidence="3" id="KW-0548">Nucleotidyltransferase</keyword>
<dbReference type="PROSITE" id="PS51318">
    <property type="entry name" value="TAT"/>
    <property type="match status" value="1"/>
</dbReference>
<dbReference type="SUPFAM" id="SSF69572">
    <property type="entry name" value="Activating enzymes of the ubiquitin-like proteins"/>
    <property type="match status" value="1"/>
</dbReference>
<feature type="domain" description="THIF-type NAD/FAD binding fold" evidence="2">
    <location>
        <begin position="50"/>
        <end position="281"/>
    </location>
</feature>
<dbReference type="PANTHER" id="PTHR10953:SF102">
    <property type="entry name" value="ADENYLYLTRANSFERASE AND SULFURTRANSFERASE MOCS3"/>
    <property type="match status" value="1"/>
</dbReference>
<dbReference type="Gene3D" id="3.40.50.720">
    <property type="entry name" value="NAD(P)-binding Rossmann-like Domain"/>
    <property type="match status" value="1"/>
</dbReference>
<proteinExistence type="inferred from homology"/>
<dbReference type="Pfam" id="PF00899">
    <property type="entry name" value="ThiF"/>
    <property type="match status" value="1"/>
</dbReference>
<protein>
    <submittedName>
        <fullName evidence="3">[sulfur carrier protein ThiS] adenylyltransferase</fullName>
    </submittedName>
</protein>
<dbReference type="InterPro" id="IPR000594">
    <property type="entry name" value="ThiF_NAD_FAD-bd"/>
</dbReference>
<keyword evidence="3" id="KW-0808">Transferase</keyword>
<dbReference type="CDD" id="cd00757">
    <property type="entry name" value="ThiF_MoeB_HesA_family"/>
    <property type="match status" value="1"/>
</dbReference>
<dbReference type="GO" id="GO:0004792">
    <property type="term" value="F:thiosulfate-cyanide sulfurtransferase activity"/>
    <property type="evidence" value="ECO:0007669"/>
    <property type="project" value="TreeGrafter"/>
</dbReference>
<comment type="caution">
    <text evidence="3">The sequence shown here is derived from an EMBL/GenBank/DDBJ whole genome shotgun (WGS) entry which is preliminary data.</text>
</comment>
<dbReference type="OrthoDB" id="9804286at2"/>
<dbReference type="GO" id="GO:0008146">
    <property type="term" value="F:sulfotransferase activity"/>
    <property type="evidence" value="ECO:0007669"/>
    <property type="project" value="TreeGrafter"/>
</dbReference>
<evidence type="ECO:0000259" key="2">
    <source>
        <dbReference type="Pfam" id="PF00899"/>
    </source>
</evidence>
<dbReference type="EMBL" id="RBIL01000002">
    <property type="protein sequence ID" value="RKQ87782.1"/>
    <property type="molecule type" value="Genomic_DNA"/>
</dbReference>
<evidence type="ECO:0000313" key="3">
    <source>
        <dbReference type="EMBL" id="RKQ87782.1"/>
    </source>
</evidence>
<evidence type="ECO:0000313" key="4">
    <source>
        <dbReference type="Proteomes" id="UP000278962"/>
    </source>
</evidence>
<dbReference type="RefSeq" id="WP_121256640.1">
    <property type="nucleotide sequence ID" value="NZ_RBIL01000002.1"/>
</dbReference>
<comment type="similarity">
    <text evidence="1">Belongs to the HesA/MoeB/ThiF family.</text>
</comment>
<keyword evidence="4" id="KW-1185">Reference proteome</keyword>